<dbReference type="PROSITE" id="PS50222">
    <property type="entry name" value="EF_HAND_2"/>
    <property type="match status" value="2"/>
</dbReference>
<evidence type="ECO:0000256" key="6">
    <source>
        <dbReference type="ARBA" id="ARBA00022946"/>
    </source>
</evidence>
<dbReference type="SUPFAM" id="SSF47473">
    <property type="entry name" value="EF-hand"/>
    <property type="match status" value="1"/>
</dbReference>
<gene>
    <name evidence="11" type="ORF">DDB_G0290197</name>
</gene>
<evidence type="ECO:0000256" key="2">
    <source>
        <dbReference type="ARBA" id="ARBA00005272"/>
    </source>
</evidence>
<dbReference type="Gene3D" id="3.50.50.100">
    <property type="match status" value="2"/>
</dbReference>
<keyword evidence="4" id="KW-0274">FAD</keyword>
<reference evidence="11 12" key="1">
    <citation type="journal article" date="2005" name="Nature">
        <title>The genome of the social amoeba Dictyostelium discoideum.</title>
        <authorList>
            <consortium name="The Dictyostelium discoideum Sequencing Consortium"/>
            <person name="Eichinger L."/>
            <person name="Pachebat J.A."/>
            <person name="Glockner G."/>
            <person name="Rajandream M.A."/>
            <person name="Sucgang R."/>
            <person name="Berriman M."/>
            <person name="Song J."/>
            <person name="Olsen R."/>
            <person name="Szafranski K."/>
            <person name="Xu Q."/>
            <person name="Tunggal B."/>
            <person name="Kummerfeld S."/>
            <person name="Madera M."/>
            <person name="Konfortov B.A."/>
            <person name="Rivero F."/>
            <person name="Bankier A.T."/>
            <person name="Lehmann R."/>
            <person name="Hamlin N."/>
            <person name="Davies R."/>
            <person name="Gaudet P."/>
            <person name="Fey P."/>
            <person name="Pilcher K."/>
            <person name="Chen G."/>
            <person name="Saunders D."/>
            <person name="Sodergren E."/>
            <person name="Davis P."/>
            <person name="Kerhornou A."/>
            <person name="Nie X."/>
            <person name="Hall N."/>
            <person name="Anjard C."/>
            <person name="Hemphill L."/>
            <person name="Bason N."/>
            <person name="Farbrother P."/>
            <person name="Desany B."/>
            <person name="Just E."/>
            <person name="Morio T."/>
            <person name="Rost R."/>
            <person name="Churcher C."/>
            <person name="Cooper J."/>
            <person name="Haydock S."/>
            <person name="van Driessche N."/>
            <person name="Cronin A."/>
            <person name="Goodhead I."/>
            <person name="Muzny D."/>
            <person name="Mourier T."/>
            <person name="Pain A."/>
            <person name="Lu M."/>
            <person name="Harper D."/>
            <person name="Lindsay R."/>
            <person name="Hauser H."/>
            <person name="James K."/>
            <person name="Quiles M."/>
            <person name="Madan Babu M."/>
            <person name="Saito T."/>
            <person name="Buchrieser C."/>
            <person name="Wardroper A."/>
            <person name="Felder M."/>
            <person name="Thangavelu M."/>
            <person name="Johnson D."/>
            <person name="Knights A."/>
            <person name="Loulseged H."/>
            <person name="Mungall K."/>
            <person name="Oliver K."/>
            <person name="Price C."/>
            <person name="Quail M.A."/>
            <person name="Urushihara H."/>
            <person name="Hernandez J."/>
            <person name="Rabbinowitsch E."/>
            <person name="Steffen D."/>
            <person name="Sanders M."/>
            <person name="Ma J."/>
            <person name="Kohara Y."/>
            <person name="Sharp S."/>
            <person name="Simmonds M."/>
            <person name="Spiegler S."/>
            <person name="Tivey A."/>
            <person name="Sugano S."/>
            <person name="White B."/>
            <person name="Walker D."/>
            <person name="Woodward J."/>
            <person name="Winckler T."/>
            <person name="Tanaka Y."/>
            <person name="Shaulsky G."/>
            <person name="Schleicher M."/>
            <person name="Weinstock G."/>
            <person name="Rosenthal A."/>
            <person name="Cox E.C."/>
            <person name="Chisholm R.L."/>
            <person name="Gibbs R."/>
            <person name="Loomis W.F."/>
            <person name="Platzer M."/>
            <person name="Kay R.R."/>
            <person name="Williams J."/>
            <person name="Dear P.H."/>
            <person name="Noegel A.A."/>
            <person name="Barrell B."/>
            <person name="Kuspa A."/>
        </authorList>
    </citation>
    <scope>NUCLEOTIDE SEQUENCE [LARGE SCALE GENOMIC DNA]</scope>
    <source>
        <strain evidence="11 12">AX4</strain>
    </source>
</reference>
<dbReference type="EMBL" id="AAFI02000161">
    <property type="protein sequence ID" value="EAL62320.1"/>
    <property type="molecule type" value="Genomic_DNA"/>
</dbReference>
<dbReference type="GlyGen" id="Q54GF3">
    <property type="glycosylation" value="1 site"/>
</dbReference>
<dbReference type="InterPro" id="IPR045024">
    <property type="entry name" value="NDH-2"/>
</dbReference>
<dbReference type="GO" id="GO:0005743">
    <property type="term" value="C:mitochondrial inner membrane"/>
    <property type="evidence" value="ECO:0007669"/>
    <property type="project" value="UniProtKB-SubCell"/>
</dbReference>
<dbReference type="OMA" id="QIPAQKD"/>
<comment type="similarity">
    <text evidence="2">Belongs to the NADH dehydrogenase family.</text>
</comment>
<dbReference type="GO" id="GO:0005739">
    <property type="term" value="C:mitochondrion"/>
    <property type="evidence" value="ECO:0000318"/>
    <property type="project" value="GO_Central"/>
</dbReference>
<evidence type="ECO:0000256" key="9">
    <source>
        <dbReference type="SAM" id="MobiDB-lite"/>
    </source>
</evidence>
<dbReference type="InterPro" id="IPR018247">
    <property type="entry name" value="EF_Hand_1_Ca_BS"/>
</dbReference>
<feature type="region of interest" description="Disordered" evidence="9">
    <location>
        <begin position="53"/>
        <end position="81"/>
    </location>
</feature>
<organism evidence="11 12">
    <name type="scientific">Dictyostelium discoideum</name>
    <name type="common">Social amoeba</name>
    <dbReference type="NCBI Taxonomy" id="44689"/>
    <lineage>
        <taxon>Eukaryota</taxon>
        <taxon>Amoebozoa</taxon>
        <taxon>Evosea</taxon>
        <taxon>Eumycetozoa</taxon>
        <taxon>Dictyostelia</taxon>
        <taxon>Dictyosteliales</taxon>
        <taxon>Dictyosteliaceae</taxon>
        <taxon>Dictyostelium</taxon>
    </lineage>
</organism>
<dbReference type="Pfam" id="PF07992">
    <property type="entry name" value="Pyr_redox_2"/>
    <property type="match status" value="1"/>
</dbReference>
<dbReference type="InParanoid" id="Q54GF3"/>
<sequence>MQKFISKEASKLVINSNINYLKLLSNKSNNEKSFFLPNILFSNNNKNITNINFNSNENNNNENNNENNNDNNNENDSDKNKYKNFLTYGGITATILAISTGAIVSEERPNDNNQIPQLQLPKDPNNKRERIIVLGTGWASLSFIQEIDLNKYEIVVVSPRNYFLFTPMLTEATVGSVEVRSIIEPIRRVLSRLTSRPTTYIEAECTNIDYVNNCIEIETHDGSEAKAKIQYDRLVVAVGSVPQCFGTKGVEEHCIYLKEAMDAHKIRQKIMDCFERANFPGTSEEEKKRLLSFLVVGGGPTSIEGSSALYDYIKEDLSKMFPHLSKYPKITLVQSADHLLNTFDLKISNYTEKQFERIGIEVLTNTRAVEVKKDHLVVLKKAHARPPGEPINATEKPSKGPEVSIPTEIPFGMCIWSTGVGPRKITQKLCDSIESQKNNRAITTDSTLKVLGIPNGNVYAAGDCSTISQTLLMNRINEIFKEADTNNDNQLSFEEIQVLFKKHATDYPQLSPYSKGFAEFFNEYDINKDGFLQLNEFKRLMEKVDSNLTALPSTAQCASQQAKYLAETLNDQYGKDPSTFQPHNFSYKHLGSFAYIGSHTAIADIPQTFTGGGFGVWWMWKAVYLKKQFSLKNKFLVSIDWVKTTLFGRDISRI</sequence>
<feature type="compositionally biased region" description="Low complexity" evidence="9">
    <location>
        <begin position="53"/>
        <end position="74"/>
    </location>
</feature>
<evidence type="ECO:0000313" key="12">
    <source>
        <dbReference type="Proteomes" id="UP000002195"/>
    </source>
</evidence>
<evidence type="ECO:0000256" key="1">
    <source>
        <dbReference type="ARBA" id="ARBA00004137"/>
    </source>
</evidence>
<dbReference type="InterPro" id="IPR011992">
    <property type="entry name" value="EF-hand-dom_pair"/>
</dbReference>
<dbReference type="PaxDb" id="44689-DDB0238858"/>
<dbReference type="GO" id="GO:0005509">
    <property type="term" value="F:calcium ion binding"/>
    <property type="evidence" value="ECO:0007669"/>
    <property type="project" value="InterPro"/>
</dbReference>
<dbReference type="PANTHER" id="PTHR43706:SF51">
    <property type="entry name" value="CALCIUM-BINDING EF-HAND DOMAIN-CONTAINING PROTEIN"/>
    <property type="match status" value="1"/>
</dbReference>
<keyword evidence="8" id="KW-0520">NAD</keyword>
<accession>Q54GF3</accession>
<name>Q54GF3_DICDI</name>
<evidence type="ECO:0000313" key="11">
    <source>
        <dbReference type="EMBL" id="EAL62320.1"/>
    </source>
</evidence>
<dbReference type="InterPro" id="IPR036188">
    <property type="entry name" value="FAD/NAD-bd_sf"/>
</dbReference>
<feature type="domain" description="EF-hand" evidence="10">
    <location>
        <begin position="471"/>
        <end position="506"/>
    </location>
</feature>
<dbReference type="eggNOG" id="KOG2495">
    <property type="taxonomic scope" value="Eukaryota"/>
</dbReference>
<evidence type="ECO:0000256" key="3">
    <source>
        <dbReference type="ARBA" id="ARBA00022630"/>
    </source>
</evidence>
<keyword evidence="6" id="KW-0809">Transit peptide</keyword>
<dbReference type="GO" id="GO:0003954">
    <property type="term" value="F:NADH dehydrogenase activity"/>
    <property type="evidence" value="ECO:0007669"/>
    <property type="project" value="InterPro"/>
</dbReference>
<keyword evidence="3" id="KW-0285">Flavoprotein</keyword>
<dbReference type="PROSITE" id="PS00018">
    <property type="entry name" value="EF_HAND_1"/>
    <property type="match status" value="2"/>
</dbReference>
<evidence type="ECO:0000256" key="4">
    <source>
        <dbReference type="ARBA" id="ARBA00022827"/>
    </source>
</evidence>
<dbReference type="RefSeq" id="XP_635825.1">
    <property type="nucleotide sequence ID" value="XM_630733.1"/>
</dbReference>
<evidence type="ECO:0000256" key="8">
    <source>
        <dbReference type="ARBA" id="ARBA00023027"/>
    </source>
</evidence>
<evidence type="ECO:0000256" key="7">
    <source>
        <dbReference type="ARBA" id="ARBA00023002"/>
    </source>
</evidence>
<dbReference type="Pfam" id="PF13499">
    <property type="entry name" value="EF-hand_7"/>
    <property type="match status" value="1"/>
</dbReference>
<dbReference type="InterPro" id="IPR054585">
    <property type="entry name" value="NDH2-like_C"/>
</dbReference>
<dbReference type="SMR" id="Q54GF3"/>
<evidence type="ECO:0000256" key="5">
    <source>
        <dbReference type="ARBA" id="ARBA00022837"/>
    </source>
</evidence>
<dbReference type="VEuPathDB" id="AmoebaDB:DDB_G0290197"/>
<dbReference type="HOGENOM" id="CLU_021377_1_0_1"/>
<comment type="caution">
    <text evidence="11">The sequence shown here is derived from an EMBL/GenBank/DDBJ whole genome shotgun (WGS) entry which is preliminary data.</text>
</comment>
<dbReference type="PANTHER" id="PTHR43706">
    <property type="entry name" value="NADH DEHYDROGENASE"/>
    <property type="match status" value="1"/>
</dbReference>
<proteinExistence type="inferred from homology"/>
<feature type="domain" description="EF-hand" evidence="10">
    <location>
        <begin position="512"/>
        <end position="547"/>
    </location>
</feature>
<keyword evidence="12" id="KW-1185">Reference proteome</keyword>
<comment type="subcellular location">
    <subcellularLocation>
        <location evidence="1">Mitochondrion inner membrane</location>
        <topology evidence="1">Peripheral membrane protein</topology>
        <orientation evidence="1">Intermembrane side</orientation>
    </subcellularLocation>
</comment>
<dbReference type="dictyBase" id="DDB_G0290197"/>
<dbReference type="AlphaFoldDB" id="Q54GF3"/>
<dbReference type="CDD" id="cd00051">
    <property type="entry name" value="EFh"/>
    <property type="match status" value="1"/>
</dbReference>
<dbReference type="STRING" id="44689.Q54GF3"/>
<evidence type="ECO:0000259" key="10">
    <source>
        <dbReference type="PROSITE" id="PS50222"/>
    </source>
</evidence>
<protein>
    <submittedName>
        <fullName evidence="11">Calcium-binding EF-hand domain-containing protein</fullName>
    </submittedName>
</protein>
<dbReference type="GO" id="GO:0016491">
    <property type="term" value="F:oxidoreductase activity"/>
    <property type="evidence" value="ECO:0000318"/>
    <property type="project" value="GO_Central"/>
</dbReference>
<dbReference type="Proteomes" id="UP000002195">
    <property type="component" value="Unassembled WGS sequence"/>
</dbReference>
<dbReference type="Pfam" id="PF22366">
    <property type="entry name" value="NDH2_C"/>
    <property type="match status" value="1"/>
</dbReference>
<dbReference type="FunCoup" id="Q54GF3">
    <property type="interactions" value="1"/>
</dbReference>
<dbReference type="PhylomeDB" id="Q54GF3"/>
<keyword evidence="5" id="KW-0106">Calcium</keyword>
<dbReference type="InterPro" id="IPR023753">
    <property type="entry name" value="FAD/NAD-binding_dom"/>
</dbReference>
<dbReference type="SUPFAM" id="SSF51905">
    <property type="entry name" value="FAD/NAD(P)-binding domain"/>
    <property type="match status" value="2"/>
</dbReference>
<dbReference type="KEGG" id="ddi:DDB_G0290197"/>
<dbReference type="GeneID" id="8627533"/>
<dbReference type="SMART" id="SM00054">
    <property type="entry name" value="EFh"/>
    <property type="match status" value="2"/>
</dbReference>
<keyword evidence="7" id="KW-0560">Oxidoreductase</keyword>
<dbReference type="InterPro" id="IPR002048">
    <property type="entry name" value="EF_hand_dom"/>
</dbReference>